<dbReference type="PANTHER" id="PTHR28268:SF1">
    <property type="entry name" value="MICOS SUBUNIT MIC26"/>
    <property type="match status" value="1"/>
</dbReference>
<evidence type="ECO:0000313" key="3">
    <source>
        <dbReference type="Proteomes" id="UP000054166"/>
    </source>
</evidence>
<dbReference type="OrthoDB" id="2399148at2759"/>
<dbReference type="PANTHER" id="PTHR28268">
    <property type="entry name" value="MICOS SUBUNIT MIC26"/>
    <property type="match status" value="1"/>
</dbReference>
<comment type="subunit">
    <text evidence="1">Component of the mitochondrial contact site and cristae organizing system (MICOS) complex.</text>
</comment>
<keyword evidence="1" id="KW-0999">Mitochondrion inner membrane</keyword>
<dbReference type="GO" id="GO:0042407">
    <property type="term" value="P:cristae formation"/>
    <property type="evidence" value="ECO:0007669"/>
    <property type="project" value="InterPro"/>
</dbReference>
<gene>
    <name evidence="2" type="ORF">PILCRDRAFT_812519</name>
</gene>
<name>A0A0C3GGE8_PILCF</name>
<proteinExistence type="predicted"/>
<keyword evidence="1" id="KW-0472">Membrane</keyword>
<keyword evidence="3" id="KW-1185">Reference proteome</keyword>
<dbReference type="InterPro" id="IPR019166">
    <property type="entry name" value="MIC26/MIC27"/>
</dbReference>
<protein>
    <recommendedName>
        <fullName evidence="1">MICOS complex subunit</fullName>
    </recommendedName>
</protein>
<dbReference type="GO" id="GO:0044284">
    <property type="term" value="C:mitochondrial crista junction"/>
    <property type="evidence" value="ECO:0007669"/>
    <property type="project" value="TreeGrafter"/>
</dbReference>
<reference evidence="2 3" key="1">
    <citation type="submission" date="2014-04" db="EMBL/GenBank/DDBJ databases">
        <authorList>
            <consortium name="DOE Joint Genome Institute"/>
            <person name="Kuo A."/>
            <person name="Tarkka M."/>
            <person name="Buscot F."/>
            <person name="Kohler A."/>
            <person name="Nagy L.G."/>
            <person name="Floudas D."/>
            <person name="Copeland A."/>
            <person name="Barry K.W."/>
            <person name="Cichocki N."/>
            <person name="Veneault-Fourrey C."/>
            <person name="LaButti K."/>
            <person name="Lindquist E.A."/>
            <person name="Lipzen A."/>
            <person name="Lundell T."/>
            <person name="Morin E."/>
            <person name="Murat C."/>
            <person name="Sun H."/>
            <person name="Tunlid A."/>
            <person name="Henrissat B."/>
            <person name="Grigoriev I.V."/>
            <person name="Hibbett D.S."/>
            <person name="Martin F."/>
            <person name="Nordberg H.P."/>
            <person name="Cantor M.N."/>
            <person name="Hua S.X."/>
        </authorList>
    </citation>
    <scope>NUCLEOTIDE SEQUENCE [LARGE SCALE GENOMIC DNA]</scope>
    <source>
        <strain evidence="2 3">F 1598</strain>
    </source>
</reference>
<dbReference type="EMBL" id="KN832974">
    <property type="protein sequence ID" value="KIM89711.1"/>
    <property type="molecule type" value="Genomic_DNA"/>
</dbReference>
<dbReference type="HOGENOM" id="CLU_072130_0_0_1"/>
<organism evidence="2 3">
    <name type="scientific">Piloderma croceum (strain F 1598)</name>
    <dbReference type="NCBI Taxonomy" id="765440"/>
    <lineage>
        <taxon>Eukaryota</taxon>
        <taxon>Fungi</taxon>
        <taxon>Dikarya</taxon>
        <taxon>Basidiomycota</taxon>
        <taxon>Agaricomycotina</taxon>
        <taxon>Agaricomycetes</taxon>
        <taxon>Agaricomycetidae</taxon>
        <taxon>Atheliales</taxon>
        <taxon>Atheliaceae</taxon>
        <taxon>Piloderma</taxon>
    </lineage>
</organism>
<dbReference type="GO" id="GO:0061617">
    <property type="term" value="C:MICOS complex"/>
    <property type="evidence" value="ECO:0007669"/>
    <property type="project" value="UniProtKB-UniRule"/>
</dbReference>
<comment type="function">
    <text evidence="1">Component of the MICOS complex, a large protein complex of the mitochondrial inner membrane that plays crucial roles in the maintenance of crista junctions, inner membrane architecture, and formation of contact sites to the outer membrane.</text>
</comment>
<comment type="subcellular location">
    <subcellularLocation>
        <location evidence="1">Mitochondrion inner membrane</location>
    </subcellularLocation>
</comment>
<dbReference type="STRING" id="765440.A0A0C3GGE8"/>
<sequence length="257" mass="28599">MLRLQVPRRALLATVAGTGVVLHERQEKLSIYPSPQPEILLLDTPSELEKYIGSARRKVTGVYTDAHTRVQGVVSQWIGIEHAVESRVKSLVVPEEPLTPGILYVGVATLTGSIISRNRFLPTRLFLPPLFFLLTLNHFLPKTSHNLSLYASELEERYAPRLKEKHDIANAHTRMTWERAKDATRDGRERLGGAVEGLVGSVQDATGLKLRETLGLGEKMLDKAEGKAVELKDVLNKKITQTTDGAESKLEEPKRIV</sequence>
<dbReference type="AlphaFoldDB" id="A0A0C3GGE8"/>
<dbReference type="Pfam" id="PF09769">
    <property type="entry name" value="ApoO"/>
    <property type="match status" value="1"/>
</dbReference>
<keyword evidence="1" id="KW-0496">Mitochondrion</keyword>
<dbReference type="InParanoid" id="A0A0C3GGE8"/>
<evidence type="ECO:0000313" key="2">
    <source>
        <dbReference type="EMBL" id="KIM89711.1"/>
    </source>
</evidence>
<accession>A0A0C3GGE8</accession>
<dbReference type="Proteomes" id="UP000054166">
    <property type="component" value="Unassembled WGS sequence"/>
</dbReference>
<reference evidence="3" key="2">
    <citation type="submission" date="2015-01" db="EMBL/GenBank/DDBJ databases">
        <title>Evolutionary Origins and Diversification of the Mycorrhizal Mutualists.</title>
        <authorList>
            <consortium name="DOE Joint Genome Institute"/>
            <consortium name="Mycorrhizal Genomics Consortium"/>
            <person name="Kohler A."/>
            <person name="Kuo A."/>
            <person name="Nagy L.G."/>
            <person name="Floudas D."/>
            <person name="Copeland A."/>
            <person name="Barry K.W."/>
            <person name="Cichocki N."/>
            <person name="Veneault-Fourrey C."/>
            <person name="LaButti K."/>
            <person name="Lindquist E.A."/>
            <person name="Lipzen A."/>
            <person name="Lundell T."/>
            <person name="Morin E."/>
            <person name="Murat C."/>
            <person name="Riley R."/>
            <person name="Ohm R."/>
            <person name="Sun H."/>
            <person name="Tunlid A."/>
            <person name="Henrissat B."/>
            <person name="Grigoriev I.V."/>
            <person name="Hibbett D.S."/>
            <person name="Martin F."/>
        </authorList>
    </citation>
    <scope>NUCLEOTIDE SEQUENCE [LARGE SCALE GENOMIC DNA]</scope>
    <source>
        <strain evidence="3">F 1598</strain>
    </source>
</reference>
<dbReference type="InterPro" id="IPR033181">
    <property type="entry name" value="Mic26_fungi"/>
</dbReference>
<evidence type="ECO:0000256" key="1">
    <source>
        <dbReference type="RuleBase" id="RU363021"/>
    </source>
</evidence>